<dbReference type="PANTHER" id="PTHR12203">
    <property type="entry name" value="KDEL LYS-ASP-GLU-LEU CONTAINING - RELATED"/>
    <property type="match status" value="1"/>
</dbReference>
<dbReference type="Proteomes" id="UP000252086">
    <property type="component" value="Unassembled WGS sequence"/>
</dbReference>
<dbReference type="Pfam" id="PF05686">
    <property type="entry name" value="Glyco_transf_90"/>
    <property type="match status" value="1"/>
</dbReference>
<protein>
    <submittedName>
        <fullName evidence="3">Glycosyl transferase family 90</fullName>
    </submittedName>
</protein>
<dbReference type="InterPro" id="IPR006598">
    <property type="entry name" value="CAP10"/>
</dbReference>
<dbReference type="RefSeq" id="WP_113875765.1">
    <property type="nucleotide sequence ID" value="NZ_QNRF01000015.1"/>
</dbReference>
<keyword evidence="1 3" id="KW-0808">Transferase</keyword>
<dbReference type="EMBL" id="QNRF01000015">
    <property type="protein sequence ID" value="RBO78472.1"/>
    <property type="molecule type" value="Genomic_DNA"/>
</dbReference>
<evidence type="ECO:0000256" key="1">
    <source>
        <dbReference type="ARBA" id="ARBA00022679"/>
    </source>
</evidence>
<accession>A0A366CSY7</accession>
<evidence type="ECO:0000313" key="3">
    <source>
        <dbReference type="EMBL" id="RBO78472.1"/>
    </source>
</evidence>
<keyword evidence="4" id="KW-1185">Reference proteome</keyword>
<dbReference type="InterPro" id="IPR051091">
    <property type="entry name" value="O-Glucosyltr/Glycosyltrsf_90"/>
</dbReference>
<organism evidence="3 4">
    <name type="scientific">Marinomonas aquiplantarum</name>
    <dbReference type="NCBI Taxonomy" id="491951"/>
    <lineage>
        <taxon>Bacteria</taxon>
        <taxon>Pseudomonadati</taxon>
        <taxon>Pseudomonadota</taxon>
        <taxon>Gammaproteobacteria</taxon>
        <taxon>Oceanospirillales</taxon>
        <taxon>Oceanospirillaceae</taxon>
        <taxon>Marinomonas</taxon>
    </lineage>
</organism>
<dbReference type="OrthoDB" id="767964at2"/>
<dbReference type="SMART" id="SM00672">
    <property type="entry name" value="CAP10"/>
    <property type="match status" value="1"/>
</dbReference>
<feature type="domain" description="Glycosyl transferase CAP10" evidence="2">
    <location>
        <begin position="106"/>
        <end position="303"/>
    </location>
</feature>
<sequence length="312" mass="36681">MKRKNWEYYKNRWAKIRYYISETLLLKKPVKSAHDILNSAVVTEQMRERADYCCKLDSSFSPSENSVSVGEFKKTKSFVYFADTKRVVSHFPKDKRFDYVFGDVTHVPDVPSFVKSRPIIDNNQNSVLLKLNAIRHYQFVDDKVSFEDKIPMAVWRGMVHHQHRQDFVELYYKSSLADVGHNDVGKKGDGYKGYLTVSEQLKYKYVVSIEGKDVATNLKWAMNSNSLVMMRKPRYETWFMEGMLKPDYHYVLLKDDFSDLEEKILYYNAHPEEAKTIIQNANEYVIDFKDDEKELLVSLLVADKYYRLTALG</sequence>
<comment type="caution">
    <text evidence="3">The sequence shown here is derived from an EMBL/GenBank/DDBJ whole genome shotgun (WGS) entry which is preliminary data.</text>
</comment>
<dbReference type="GO" id="GO:0016740">
    <property type="term" value="F:transferase activity"/>
    <property type="evidence" value="ECO:0007669"/>
    <property type="project" value="UniProtKB-KW"/>
</dbReference>
<name>A0A366CSY7_9GAMM</name>
<dbReference type="AlphaFoldDB" id="A0A366CSY7"/>
<gene>
    <name evidence="3" type="ORF">DFP76_1152</name>
</gene>
<reference evidence="3 4" key="1">
    <citation type="submission" date="2018-06" db="EMBL/GenBank/DDBJ databases">
        <title>Genomic Encyclopedia of Type Strains, Phase III (KMG-III): the genomes of soil and plant-associated and newly described type strains.</title>
        <authorList>
            <person name="Whitman W."/>
        </authorList>
    </citation>
    <scope>NUCLEOTIDE SEQUENCE [LARGE SCALE GENOMIC DNA]</scope>
    <source>
        <strain evidence="3 4">CECT 7732</strain>
    </source>
</reference>
<dbReference type="PANTHER" id="PTHR12203:SF35">
    <property type="entry name" value="PROTEIN O-GLUCOSYLTRANSFERASE 1"/>
    <property type="match status" value="1"/>
</dbReference>
<evidence type="ECO:0000313" key="4">
    <source>
        <dbReference type="Proteomes" id="UP000252086"/>
    </source>
</evidence>
<proteinExistence type="predicted"/>
<evidence type="ECO:0000259" key="2">
    <source>
        <dbReference type="SMART" id="SM00672"/>
    </source>
</evidence>